<evidence type="ECO:0000256" key="1">
    <source>
        <dbReference type="SAM" id="MobiDB-lite"/>
    </source>
</evidence>
<evidence type="ECO:0000256" key="2">
    <source>
        <dbReference type="SAM" id="Phobius"/>
    </source>
</evidence>
<dbReference type="AlphaFoldDB" id="A0A9W8YPP1"/>
<keyword evidence="2" id="KW-0472">Membrane</keyword>
<organism evidence="3 4">
    <name type="scientific">Gnomoniopsis smithogilvyi</name>
    <dbReference type="NCBI Taxonomy" id="1191159"/>
    <lineage>
        <taxon>Eukaryota</taxon>
        <taxon>Fungi</taxon>
        <taxon>Dikarya</taxon>
        <taxon>Ascomycota</taxon>
        <taxon>Pezizomycotina</taxon>
        <taxon>Sordariomycetes</taxon>
        <taxon>Sordariomycetidae</taxon>
        <taxon>Diaporthales</taxon>
        <taxon>Gnomoniaceae</taxon>
        <taxon>Gnomoniopsis</taxon>
    </lineage>
</organism>
<dbReference type="Proteomes" id="UP001140453">
    <property type="component" value="Unassembled WGS sequence"/>
</dbReference>
<comment type="caution">
    <text evidence="3">The sequence shown here is derived from an EMBL/GenBank/DDBJ whole genome shotgun (WGS) entry which is preliminary data.</text>
</comment>
<dbReference type="EMBL" id="JAPEVB010000004">
    <property type="protein sequence ID" value="KAJ4388996.1"/>
    <property type="molecule type" value="Genomic_DNA"/>
</dbReference>
<feature type="compositionally biased region" description="Polar residues" evidence="1">
    <location>
        <begin position="41"/>
        <end position="53"/>
    </location>
</feature>
<keyword evidence="2" id="KW-0812">Transmembrane</keyword>
<gene>
    <name evidence="3" type="ORF">N0V93_006458</name>
</gene>
<feature type="region of interest" description="Disordered" evidence="1">
    <location>
        <begin position="25"/>
        <end position="64"/>
    </location>
</feature>
<name>A0A9W8YPP1_9PEZI</name>
<evidence type="ECO:0000313" key="3">
    <source>
        <dbReference type="EMBL" id="KAJ4388996.1"/>
    </source>
</evidence>
<evidence type="ECO:0000313" key="4">
    <source>
        <dbReference type="Proteomes" id="UP001140453"/>
    </source>
</evidence>
<keyword evidence="4" id="KW-1185">Reference proteome</keyword>
<accession>A0A9W8YPP1</accession>
<keyword evidence="2" id="KW-1133">Transmembrane helix</keyword>
<dbReference type="OrthoDB" id="5201563at2759"/>
<proteinExistence type="predicted"/>
<reference evidence="3" key="1">
    <citation type="submission" date="2022-10" db="EMBL/GenBank/DDBJ databases">
        <title>Tapping the CABI collections for fungal endophytes: first genome assemblies for Collariella, Neodidymelliopsis, Ascochyta clinopodiicola, Didymella pomorum, Didymosphaeria variabile, Neocosmospora piperis and Neocucurbitaria cava.</title>
        <authorList>
            <person name="Hill R."/>
        </authorList>
    </citation>
    <scope>NUCLEOTIDE SEQUENCE</scope>
    <source>
        <strain evidence="3">IMI 355082</strain>
    </source>
</reference>
<protein>
    <submittedName>
        <fullName evidence="3">Uncharacterized protein</fullName>
    </submittedName>
</protein>
<feature type="transmembrane region" description="Helical" evidence="2">
    <location>
        <begin position="89"/>
        <end position="108"/>
    </location>
</feature>
<sequence length="128" mass="14217">MSATTTDNPISTTLHRAAHADHLQDYEVHLNSDGATPAPPNTDNRPSAPSASNPEGWYDEHRGVPPYRPINRNLDLSQRPWGGNPVGDAFVFTMFTGVFTVANLNWLWRNTGGRVNDRIFRYKVGGEV</sequence>